<accession>A0A8H7WKH5</accession>
<proteinExistence type="predicted"/>
<sequence length="293" mass="32723">MLLPSLEILGFAALLSTNVLGLDLPSYVGLKTSQHNGILKVTLHSPTSNVNAWNEDMHVGMKDIVRRLQEDNETKVVIFNSDVPRFFCNHFDSAVFAIENFTEDYAMLMMNITNLPQVTIGAVEGRARNAGHELLMALDMRFAVKRDVLIGESETGFGNLPVAGTCQQLPRLIGRGLAMEYILSSQDITAEEAERIGWINKAFDSPKKMYAYIDRLTSRLSKFPRSGLVASKKAINLRASPSREDFLHDINLFKALVNPDFSKIFARFATLTNNFTIGEVELNTGRDLMLAYD</sequence>
<dbReference type="PANTHER" id="PTHR11941:SF130">
    <property type="entry name" value="ENOYL-COA HYDRATASE ECHA12-RELATED"/>
    <property type="match status" value="1"/>
</dbReference>
<dbReference type="PANTHER" id="PTHR11941">
    <property type="entry name" value="ENOYL-COA HYDRATASE-RELATED"/>
    <property type="match status" value="1"/>
</dbReference>
<feature type="chain" id="PRO_5034047756" description="Enoyl-CoA hydratase" evidence="1">
    <location>
        <begin position="22"/>
        <end position="293"/>
    </location>
</feature>
<dbReference type="SUPFAM" id="SSF52096">
    <property type="entry name" value="ClpP/crotonase"/>
    <property type="match status" value="1"/>
</dbReference>
<evidence type="ECO:0000313" key="3">
    <source>
        <dbReference type="Proteomes" id="UP000664132"/>
    </source>
</evidence>
<dbReference type="Proteomes" id="UP000664132">
    <property type="component" value="Unassembled WGS sequence"/>
</dbReference>
<dbReference type="AlphaFoldDB" id="A0A8H7WKH5"/>
<comment type="caution">
    <text evidence="2">The sequence shown here is derived from an EMBL/GenBank/DDBJ whole genome shotgun (WGS) entry which is preliminary data.</text>
</comment>
<protein>
    <recommendedName>
        <fullName evidence="4">Enoyl-CoA hydratase</fullName>
    </recommendedName>
</protein>
<dbReference type="CDD" id="cd06558">
    <property type="entry name" value="crotonase-like"/>
    <property type="match status" value="1"/>
</dbReference>
<keyword evidence="3" id="KW-1185">Reference proteome</keyword>
<dbReference type="InterPro" id="IPR029045">
    <property type="entry name" value="ClpP/crotonase-like_dom_sf"/>
</dbReference>
<dbReference type="OrthoDB" id="410701at2759"/>
<reference evidence="2" key="1">
    <citation type="submission" date="2021-02" db="EMBL/GenBank/DDBJ databases">
        <title>Genome sequence Cadophora malorum strain M34.</title>
        <authorList>
            <person name="Stefanovic E."/>
            <person name="Vu D."/>
            <person name="Scully C."/>
            <person name="Dijksterhuis J."/>
            <person name="Roader J."/>
            <person name="Houbraken J."/>
        </authorList>
    </citation>
    <scope>NUCLEOTIDE SEQUENCE</scope>
    <source>
        <strain evidence="2">M34</strain>
    </source>
</reference>
<evidence type="ECO:0008006" key="4">
    <source>
        <dbReference type="Google" id="ProtNLM"/>
    </source>
</evidence>
<feature type="signal peptide" evidence="1">
    <location>
        <begin position="1"/>
        <end position="21"/>
    </location>
</feature>
<gene>
    <name evidence="2" type="ORF">IFR04_000432</name>
</gene>
<evidence type="ECO:0000256" key="1">
    <source>
        <dbReference type="SAM" id="SignalP"/>
    </source>
</evidence>
<dbReference type="EMBL" id="JAFJYH010000002">
    <property type="protein sequence ID" value="KAG4426550.1"/>
    <property type="molecule type" value="Genomic_DNA"/>
</dbReference>
<name>A0A8H7WKH5_9HELO</name>
<evidence type="ECO:0000313" key="2">
    <source>
        <dbReference type="EMBL" id="KAG4426550.1"/>
    </source>
</evidence>
<dbReference type="Gene3D" id="3.90.226.10">
    <property type="entry name" value="2-enoyl-CoA Hydratase, Chain A, domain 1"/>
    <property type="match status" value="1"/>
</dbReference>
<organism evidence="2 3">
    <name type="scientific">Cadophora malorum</name>
    <dbReference type="NCBI Taxonomy" id="108018"/>
    <lineage>
        <taxon>Eukaryota</taxon>
        <taxon>Fungi</taxon>
        <taxon>Dikarya</taxon>
        <taxon>Ascomycota</taxon>
        <taxon>Pezizomycotina</taxon>
        <taxon>Leotiomycetes</taxon>
        <taxon>Helotiales</taxon>
        <taxon>Ploettnerulaceae</taxon>
        <taxon>Cadophora</taxon>
    </lineage>
</organism>
<dbReference type="GO" id="GO:0006635">
    <property type="term" value="P:fatty acid beta-oxidation"/>
    <property type="evidence" value="ECO:0007669"/>
    <property type="project" value="TreeGrafter"/>
</dbReference>
<dbReference type="Pfam" id="PF00378">
    <property type="entry name" value="ECH_1"/>
    <property type="match status" value="1"/>
</dbReference>
<dbReference type="InterPro" id="IPR001753">
    <property type="entry name" value="Enoyl-CoA_hydra/iso"/>
</dbReference>
<keyword evidence="1" id="KW-0732">Signal</keyword>